<evidence type="ECO:0000259" key="1">
    <source>
        <dbReference type="Pfam" id="PF01425"/>
    </source>
</evidence>
<dbReference type="PROSITE" id="PS00571">
    <property type="entry name" value="AMIDASES"/>
    <property type="match status" value="1"/>
</dbReference>
<dbReference type="InterPro" id="IPR020556">
    <property type="entry name" value="Amidase_CS"/>
</dbReference>
<dbReference type="Proteomes" id="UP000034838">
    <property type="component" value="Unassembled WGS sequence"/>
</dbReference>
<proteinExistence type="predicted"/>
<dbReference type="Gene3D" id="3.90.1300.10">
    <property type="entry name" value="Amidase signature (AS) domain"/>
    <property type="match status" value="1"/>
</dbReference>
<accession>A0A1J4PXU4</accession>
<name>A0A1J4PXU4_9ACTN</name>
<dbReference type="Pfam" id="PF01425">
    <property type="entry name" value="Amidase"/>
    <property type="match status" value="1"/>
</dbReference>
<keyword evidence="3" id="KW-1185">Reference proteome</keyword>
<organism evidence="2 3">
    <name type="scientific">Streptomyces malaysiense</name>
    <dbReference type="NCBI Taxonomy" id="1428626"/>
    <lineage>
        <taxon>Bacteria</taxon>
        <taxon>Bacillati</taxon>
        <taxon>Actinomycetota</taxon>
        <taxon>Actinomycetes</taxon>
        <taxon>Kitasatosporales</taxon>
        <taxon>Streptomycetaceae</taxon>
        <taxon>Streptomyces</taxon>
    </lineage>
</organism>
<comment type="caution">
    <text evidence="2">The sequence shown here is derived from an EMBL/GenBank/DDBJ whole genome shotgun (WGS) entry which is preliminary data.</text>
</comment>
<evidence type="ECO:0000313" key="2">
    <source>
        <dbReference type="EMBL" id="OIK25577.1"/>
    </source>
</evidence>
<dbReference type="AlphaFoldDB" id="A0A1J4PXU4"/>
<dbReference type="RefSeq" id="WP_071387519.1">
    <property type="nucleotide sequence ID" value="NZ_LBDA02000051.1"/>
</dbReference>
<dbReference type="InterPro" id="IPR036928">
    <property type="entry name" value="AS_sf"/>
</dbReference>
<protein>
    <recommendedName>
        <fullName evidence="1">Amidase domain-containing protein</fullName>
    </recommendedName>
</protein>
<sequence length="405" mass="42763">MTQVKEDLNCWVPGSAPRPALGQGPLSGLSVAVKDMFALEGHTPSYGLTAWRSTHSPSEVTAPLLERLTLAGAAIAGLCKLDELAYSLEGNTGEGEAPVNARYPDRLTGGSSSGPASAVAGGLADIGLGTDTAGSVRVPSAACGLFGLRPTQGLMDTTGVLPLAPSFDTVGFLCREPSPLARAHSVATGQSDETPSGKVSRIRFPEDCLDLVSDEAAEAIRRTVAMLSSALDSPVDSSLAFSDFVAEQPAAVFARLVDGEIWQTHGAWVSEHRDAFHPLIAGRLRNAEEVSRMPEAQKRADEQARSDYRARLDDVFEEGSVVVLPVMPHLPPSRHADDQELAAYRLAAFRLTAPASLSGCPQLVVPTSGRRFGVGVLARHHTEPALLDAAVRYARATSTENPSRQ</sequence>
<dbReference type="PANTHER" id="PTHR46310">
    <property type="entry name" value="AMIDASE 1"/>
    <property type="match status" value="1"/>
</dbReference>
<evidence type="ECO:0000313" key="3">
    <source>
        <dbReference type="Proteomes" id="UP000034838"/>
    </source>
</evidence>
<dbReference type="PANTHER" id="PTHR46310:SF7">
    <property type="entry name" value="AMIDASE 1"/>
    <property type="match status" value="1"/>
</dbReference>
<dbReference type="SUPFAM" id="SSF75304">
    <property type="entry name" value="Amidase signature (AS) enzymes"/>
    <property type="match status" value="1"/>
</dbReference>
<dbReference type="EMBL" id="LBDA02000051">
    <property type="protein sequence ID" value="OIK25577.1"/>
    <property type="molecule type" value="Genomic_DNA"/>
</dbReference>
<feature type="domain" description="Amidase" evidence="1">
    <location>
        <begin position="23"/>
        <end position="197"/>
    </location>
</feature>
<gene>
    <name evidence="2" type="ORF">VT52_021385</name>
</gene>
<dbReference type="InterPro" id="IPR023631">
    <property type="entry name" value="Amidase_dom"/>
</dbReference>
<dbReference type="OrthoDB" id="182039at2"/>
<reference evidence="2" key="1">
    <citation type="submission" date="2016-10" db="EMBL/GenBank/DDBJ databases">
        <title>Genome sequence of Streptomyces malaysiense MUSC 136.</title>
        <authorList>
            <person name="Lee L.-H."/>
            <person name="Ser H.-L."/>
        </authorList>
    </citation>
    <scope>NUCLEOTIDE SEQUENCE [LARGE SCALE GENOMIC DNA]</scope>
    <source>
        <strain evidence="2">MUSC 136</strain>
    </source>
</reference>